<evidence type="ECO:0000259" key="3">
    <source>
        <dbReference type="Pfam" id="PF01266"/>
    </source>
</evidence>
<keyword evidence="1" id="KW-0560">Oxidoreductase</keyword>
<sequence>MHHIILNTSTNVDTYRRTTHRGPTRVRSTPVETTALPATSSDLNHHDDAALPVAVIGAGPIGLATAAHLLERGVAVVVLEAGPAVGATVSQWGHTKTFSTWQYNIDAAARRLLDSAGWEAPNPKRLPTGADLVEQYLAPLAATGPIADILHLNHRVTGVSRAGADGRGLDKTHSRGRDASPFLVRIAATTPEPRGNAAGPGAGVVVKNLYARAVVDASGTWEQPNPVGPAGLQATGEREARAAGLITSALPDVLGADRERFAGRHTLVVGAGHSAANTLLLLGRLADQQPGTRVTWALRSADPERVYGGGDKDGLPARGALGMRLKNMVETGRIELRTSFSVAETEPAGGRLTVRGRTPAGGAELTVDALVPATGFRPDLDVLRELRLELDPAVEAPRELGPLIDPEFHSCGTVEPHGARLLAHPEKDFYIVGMKSYGRAPTFLMATGYEQVRSIAAALAGDPASADRLELELPETGVCSAGAGSNCDVPAPAAEATDGGGADSCCTAPEPALIGIPTGLAHGRQGPA</sequence>
<dbReference type="InterPro" id="IPR036188">
    <property type="entry name" value="FAD/NAD-bd_sf"/>
</dbReference>
<dbReference type="Gene3D" id="3.50.50.60">
    <property type="entry name" value="FAD/NAD(P)-binding domain"/>
    <property type="match status" value="1"/>
</dbReference>
<protein>
    <submittedName>
        <fullName evidence="4">Flavoprotein</fullName>
    </submittedName>
</protein>
<feature type="domain" description="FAD dependent oxidoreductase" evidence="3">
    <location>
        <begin position="53"/>
        <end position="101"/>
    </location>
</feature>
<dbReference type="PANTHER" id="PTHR43539">
    <property type="entry name" value="FLAVIN-BINDING MONOOXYGENASE-LIKE PROTEIN (AFU_ORTHOLOGUE AFUA_4G09220)"/>
    <property type="match status" value="1"/>
</dbReference>
<dbReference type="PRINTS" id="PR00368">
    <property type="entry name" value="FADPNR"/>
</dbReference>
<dbReference type="SUPFAM" id="SSF51905">
    <property type="entry name" value="FAD/NAD(P)-binding domain"/>
    <property type="match status" value="1"/>
</dbReference>
<name>A0ABQ3GML8_9MICC</name>
<dbReference type="InterPro" id="IPR006076">
    <property type="entry name" value="FAD-dep_OxRdtase"/>
</dbReference>
<evidence type="ECO:0000256" key="2">
    <source>
        <dbReference type="SAM" id="MobiDB-lite"/>
    </source>
</evidence>
<dbReference type="Pfam" id="PF01266">
    <property type="entry name" value="DAO"/>
    <property type="match status" value="1"/>
</dbReference>
<feature type="region of interest" description="Disordered" evidence="2">
    <location>
        <begin position="1"/>
        <end position="32"/>
    </location>
</feature>
<evidence type="ECO:0000256" key="1">
    <source>
        <dbReference type="ARBA" id="ARBA00023002"/>
    </source>
</evidence>
<evidence type="ECO:0000313" key="5">
    <source>
        <dbReference type="Proteomes" id="UP000642819"/>
    </source>
</evidence>
<evidence type="ECO:0000313" key="4">
    <source>
        <dbReference type="EMBL" id="GHD13024.1"/>
    </source>
</evidence>
<gene>
    <name evidence="4" type="ORF">GCM10008096_28820</name>
</gene>
<dbReference type="Proteomes" id="UP000642819">
    <property type="component" value="Unassembled WGS sequence"/>
</dbReference>
<dbReference type="InterPro" id="IPR050982">
    <property type="entry name" value="Auxin_biosynth/cation_transpt"/>
</dbReference>
<feature type="compositionally biased region" description="Polar residues" evidence="2">
    <location>
        <begin position="1"/>
        <end position="13"/>
    </location>
</feature>
<organism evidence="4 5">
    <name type="scientific">Zhihengliuella salsuginis</name>
    <dbReference type="NCBI Taxonomy" id="578222"/>
    <lineage>
        <taxon>Bacteria</taxon>
        <taxon>Bacillati</taxon>
        <taxon>Actinomycetota</taxon>
        <taxon>Actinomycetes</taxon>
        <taxon>Micrococcales</taxon>
        <taxon>Micrococcaceae</taxon>
        <taxon>Zhihengliuella</taxon>
    </lineage>
</organism>
<reference evidence="5" key="1">
    <citation type="journal article" date="2019" name="Int. J. Syst. Evol. Microbiol.">
        <title>The Global Catalogue of Microorganisms (GCM) 10K type strain sequencing project: providing services to taxonomists for standard genome sequencing and annotation.</title>
        <authorList>
            <consortium name="The Broad Institute Genomics Platform"/>
            <consortium name="The Broad Institute Genome Sequencing Center for Infectious Disease"/>
            <person name="Wu L."/>
            <person name="Ma J."/>
        </authorList>
    </citation>
    <scope>NUCLEOTIDE SEQUENCE [LARGE SCALE GENOMIC DNA]</scope>
    <source>
        <strain evidence="5">KCTC 19466</strain>
    </source>
</reference>
<dbReference type="PANTHER" id="PTHR43539:SF78">
    <property type="entry name" value="FLAVIN-CONTAINING MONOOXYGENASE"/>
    <property type="match status" value="1"/>
</dbReference>
<dbReference type="EMBL" id="BMXK01000016">
    <property type="protein sequence ID" value="GHD13024.1"/>
    <property type="molecule type" value="Genomic_DNA"/>
</dbReference>
<accession>A0ABQ3GML8</accession>
<keyword evidence="5" id="KW-1185">Reference proteome</keyword>
<proteinExistence type="predicted"/>
<comment type="caution">
    <text evidence="4">The sequence shown here is derived from an EMBL/GenBank/DDBJ whole genome shotgun (WGS) entry which is preliminary data.</text>
</comment>